<dbReference type="AlphaFoldDB" id="A0A7T7UVP8"/>
<dbReference type="GeneID" id="93131425"/>
<dbReference type="NCBIfam" id="TIGR04370">
    <property type="entry name" value="glyco_rpt_poly"/>
    <property type="match status" value="1"/>
</dbReference>
<evidence type="ECO:0000313" key="3">
    <source>
        <dbReference type="Proteomes" id="UP000595426"/>
    </source>
</evidence>
<feature type="transmembrane region" description="Helical" evidence="1">
    <location>
        <begin position="58"/>
        <end position="76"/>
    </location>
</feature>
<dbReference type="EMBL" id="CP067018">
    <property type="protein sequence ID" value="QQN57052.1"/>
    <property type="molecule type" value="Genomic_DNA"/>
</dbReference>
<accession>A0A7T7UVP8</accession>
<keyword evidence="1" id="KW-1133">Transmembrane helix</keyword>
<proteinExistence type="predicted"/>
<dbReference type="Proteomes" id="UP000595426">
    <property type="component" value="Chromosome"/>
</dbReference>
<keyword evidence="3" id="KW-1185">Reference proteome</keyword>
<feature type="transmembrane region" description="Helical" evidence="1">
    <location>
        <begin position="27"/>
        <end position="46"/>
    </location>
</feature>
<dbReference type="KEGG" id="egm:AYC65_00830"/>
<protein>
    <submittedName>
        <fullName evidence="2">Oligosaccharide repeat unit polymerase</fullName>
    </submittedName>
</protein>
<feature type="transmembrane region" description="Helical" evidence="1">
    <location>
        <begin position="221"/>
        <end position="239"/>
    </location>
</feature>
<feature type="transmembrane region" description="Helical" evidence="1">
    <location>
        <begin position="88"/>
        <end position="112"/>
    </location>
</feature>
<evidence type="ECO:0000256" key="1">
    <source>
        <dbReference type="SAM" id="Phobius"/>
    </source>
</evidence>
<dbReference type="RefSeq" id="WP_059333912.1">
    <property type="nucleotide sequence ID" value="NZ_CBCSDR010000007.1"/>
</dbReference>
<feature type="transmembrane region" description="Helical" evidence="1">
    <location>
        <begin position="6"/>
        <end position="22"/>
    </location>
</feature>
<gene>
    <name evidence="2" type="ORF">I6H88_11320</name>
</gene>
<sequence>MITFIILMSLFLLIFLFIIRKIGKNNFLLNTFIFTWLIVLFALILFNRPAVDYISEEGIIIIFAHLFILGFGVLIFDKKEVVFKRFPLQIKLSITTLFYLFLGLSLLGLYMFSKSVNLIDAIVLNQVATLRSNLLLKEIEVSPATVLLTNFLYPLAAIAPVYTLVYKKKPALFFFIVILFVVYSLSSGGKGGIVLMIGTLMGAIIYLIKTKRLVFDKRIKMIAIIMAVFVFAFITFITYSRTQHTNESISDNTSSMFVSYFTNSVPAFCQILKENGYSLFNINLSQHNLVRNIGGLFGIKFQWEMDSYIVYVPQPFNVFSSLADSIFSLGLIGSLFYYFIIGIIMGAINTMRNINGVFLYSIFFLFSFYSFFVDIFYFMVGSWFCIAAFFVFKIKFPEKYLRKQKF</sequence>
<organism evidence="2 3">
    <name type="scientific">Elizabethkingia bruuniana</name>
    <dbReference type="NCBI Taxonomy" id="1756149"/>
    <lineage>
        <taxon>Bacteria</taxon>
        <taxon>Pseudomonadati</taxon>
        <taxon>Bacteroidota</taxon>
        <taxon>Flavobacteriia</taxon>
        <taxon>Flavobacteriales</taxon>
        <taxon>Weeksellaceae</taxon>
        <taxon>Elizabethkingia</taxon>
    </lineage>
</organism>
<feature type="transmembrane region" description="Helical" evidence="1">
    <location>
        <begin position="192"/>
        <end position="209"/>
    </location>
</feature>
<feature type="transmembrane region" description="Helical" evidence="1">
    <location>
        <begin position="144"/>
        <end position="164"/>
    </location>
</feature>
<evidence type="ECO:0000313" key="2">
    <source>
        <dbReference type="EMBL" id="QQN57052.1"/>
    </source>
</evidence>
<feature type="transmembrane region" description="Helical" evidence="1">
    <location>
        <begin position="171"/>
        <end position="186"/>
    </location>
</feature>
<feature type="transmembrane region" description="Helical" evidence="1">
    <location>
        <begin position="326"/>
        <end position="347"/>
    </location>
</feature>
<feature type="transmembrane region" description="Helical" evidence="1">
    <location>
        <begin position="354"/>
        <end position="372"/>
    </location>
</feature>
<keyword evidence="1" id="KW-0812">Transmembrane</keyword>
<name>A0A7T7UVP8_9FLAO</name>
<reference evidence="2 3" key="1">
    <citation type="submission" date="2020-12" db="EMBL/GenBank/DDBJ databases">
        <title>FDA dAtabase for Regulatory Grade micrObial Sequences (FDA-ARGOS): Supporting development and validation of Infectious Disease Dx tests.</title>
        <authorList>
            <person name="Kerrigan L."/>
            <person name="Long C."/>
            <person name="Tallon L."/>
            <person name="Sadzewicz L."/>
            <person name="Zhao X."/>
            <person name="Boylan J."/>
            <person name="Ott S."/>
            <person name="Bowen H."/>
            <person name="Vavikolanu K."/>
            <person name="Mehta A."/>
            <person name="Aluvathingal J."/>
            <person name="Nadendla S."/>
            <person name="Yan Y."/>
            <person name="Sichtig H."/>
        </authorList>
    </citation>
    <scope>NUCLEOTIDE SEQUENCE [LARGE SCALE GENOMIC DNA]</scope>
    <source>
        <strain evidence="2 3">FDAARGOS_1031</strain>
    </source>
</reference>
<feature type="transmembrane region" description="Helical" evidence="1">
    <location>
        <begin position="378"/>
        <end position="396"/>
    </location>
</feature>
<keyword evidence="1" id="KW-0472">Membrane</keyword>